<evidence type="ECO:0000313" key="12">
    <source>
        <dbReference type="Proteomes" id="UP000031938"/>
    </source>
</evidence>
<accession>A0A0C2R5I4</accession>
<evidence type="ECO:0000256" key="8">
    <source>
        <dbReference type="ARBA" id="ARBA00023239"/>
    </source>
</evidence>
<keyword evidence="4 9" id="KW-0028">Amino-acid biosynthesis</keyword>
<proteinExistence type="inferred from homology"/>
<evidence type="ECO:0000256" key="7">
    <source>
        <dbReference type="ARBA" id="ARBA00023141"/>
    </source>
</evidence>
<reference evidence="11 12" key="1">
    <citation type="submission" date="2015-01" db="EMBL/GenBank/DDBJ databases">
        <title>Genome sequencing of Jeotgalibacillus soli.</title>
        <authorList>
            <person name="Goh K.M."/>
            <person name="Chan K.-G."/>
            <person name="Yaakop A.S."/>
            <person name="Ee R."/>
            <person name="Gan H.M."/>
            <person name="Chan C.S."/>
        </authorList>
    </citation>
    <scope>NUCLEOTIDE SEQUENCE [LARGE SCALE GENOMIC DNA]</scope>
    <source>
        <strain evidence="11 12">P9</strain>
    </source>
</reference>
<dbReference type="NCBIfam" id="NF001377">
    <property type="entry name" value="PRK00278.2-4"/>
    <property type="match status" value="1"/>
</dbReference>
<name>A0A0C2R5I4_9BACL</name>
<comment type="similarity">
    <text evidence="3 9">Belongs to the TrpC family.</text>
</comment>
<dbReference type="GO" id="GO:0000162">
    <property type="term" value="P:L-tryptophan biosynthetic process"/>
    <property type="evidence" value="ECO:0007669"/>
    <property type="project" value="UniProtKB-UniRule"/>
</dbReference>
<dbReference type="GO" id="GO:0004425">
    <property type="term" value="F:indole-3-glycerol-phosphate synthase activity"/>
    <property type="evidence" value="ECO:0007669"/>
    <property type="project" value="UniProtKB-UniRule"/>
</dbReference>
<dbReference type="Gene3D" id="3.20.20.70">
    <property type="entry name" value="Aldolase class I"/>
    <property type="match status" value="1"/>
</dbReference>
<evidence type="ECO:0000256" key="3">
    <source>
        <dbReference type="ARBA" id="ARBA00008737"/>
    </source>
</evidence>
<dbReference type="Pfam" id="PF00218">
    <property type="entry name" value="IGPS"/>
    <property type="match status" value="1"/>
</dbReference>
<evidence type="ECO:0000313" key="11">
    <source>
        <dbReference type="EMBL" id="KIL45495.1"/>
    </source>
</evidence>
<dbReference type="EC" id="4.1.1.48" evidence="9"/>
<keyword evidence="5 9" id="KW-0210">Decarboxylase</keyword>
<dbReference type="PATRIC" id="fig|889306.3.peg.3050"/>
<keyword evidence="6 9" id="KW-0822">Tryptophan biosynthesis</keyword>
<evidence type="ECO:0000256" key="1">
    <source>
        <dbReference type="ARBA" id="ARBA00001633"/>
    </source>
</evidence>
<dbReference type="NCBIfam" id="NF001371">
    <property type="entry name" value="PRK00278.1-3"/>
    <property type="match status" value="1"/>
</dbReference>
<protein>
    <recommendedName>
        <fullName evidence="9">Indole-3-glycerol phosphate synthase</fullName>
        <shortName evidence="9">IGPS</shortName>
        <ecNumber evidence="9">4.1.1.48</ecNumber>
    </recommendedName>
</protein>
<evidence type="ECO:0000256" key="5">
    <source>
        <dbReference type="ARBA" id="ARBA00022793"/>
    </source>
</evidence>
<comment type="caution">
    <text evidence="11">The sequence shown here is derived from an EMBL/GenBank/DDBJ whole genome shotgun (WGS) entry which is preliminary data.</text>
</comment>
<dbReference type="RefSeq" id="WP_041089855.1">
    <property type="nucleotide sequence ID" value="NZ_JXRP01000018.1"/>
</dbReference>
<organism evidence="11 12">
    <name type="scientific">Jeotgalibacillus soli</name>
    <dbReference type="NCBI Taxonomy" id="889306"/>
    <lineage>
        <taxon>Bacteria</taxon>
        <taxon>Bacillati</taxon>
        <taxon>Bacillota</taxon>
        <taxon>Bacilli</taxon>
        <taxon>Bacillales</taxon>
        <taxon>Caryophanaceae</taxon>
        <taxon>Jeotgalibacillus</taxon>
    </lineage>
</organism>
<dbReference type="PANTHER" id="PTHR22854">
    <property type="entry name" value="TRYPTOPHAN BIOSYNTHESIS PROTEIN"/>
    <property type="match status" value="1"/>
</dbReference>
<keyword evidence="12" id="KW-1185">Reference proteome</keyword>
<evidence type="ECO:0000256" key="2">
    <source>
        <dbReference type="ARBA" id="ARBA00004696"/>
    </source>
</evidence>
<dbReference type="HAMAP" id="MF_00134_A">
    <property type="entry name" value="IGPS_A"/>
    <property type="match status" value="1"/>
</dbReference>
<dbReference type="FunFam" id="3.20.20.70:FF:000024">
    <property type="entry name" value="Indole-3-glycerol phosphate synthase"/>
    <property type="match status" value="1"/>
</dbReference>
<dbReference type="SUPFAM" id="SSF51366">
    <property type="entry name" value="Ribulose-phoshate binding barrel"/>
    <property type="match status" value="1"/>
</dbReference>
<dbReference type="PROSITE" id="PS00614">
    <property type="entry name" value="IGPS"/>
    <property type="match status" value="1"/>
</dbReference>
<dbReference type="InterPro" id="IPR011060">
    <property type="entry name" value="RibuloseP-bd_barrel"/>
</dbReference>
<feature type="domain" description="Indole-3-glycerol phosphate synthase" evidence="10">
    <location>
        <begin position="8"/>
        <end position="259"/>
    </location>
</feature>
<dbReference type="InterPro" id="IPR001468">
    <property type="entry name" value="Indole-3-GlycerolPSynthase_CS"/>
</dbReference>
<dbReference type="UniPathway" id="UPA00035">
    <property type="reaction ID" value="UER00043"/>
</dbReference>
<evidence type="ECO:0000256" key="6">
    <source>
        <dbReference type="ARBA" id="ARBA00022822"/>
    </source>
</evidence>
<gene>
    <name evidence="9" type="primary">trpC</name>
    <name evidence="11" type="ORF">KP78_30390</name>
</gene>
<dbReference type="CDD" id="cd00331">
    <property type="entry name" value="IGPS"/>
    <property type="match status" value="1"/>
</dbReference>
<dbReference type="OrthoDB" id="9804217at2"/>
<dbReference type="HAMAP" id="MF_00134_B">
    <property type="entry name" value="IGPS_B"/>
    <property type="match status" value="1"/>
</dbReference>
<sequence>MTAGKTILSKIIDEKHKEVEAIKQDPSLLLKREGTIHVPKNLYTLLQENHRLGIIAEIKRASPSKGMINAEVNPVEQAKLYQSHGASAISVLTDEPFFKGTMDDLTAVAEEVHVPVLCKDFIIDPIQILRAKKAGASIILLIVAALDQETLQSLFDYANELDLEVLVEVHDEEELKRALNIGAVIIGVNNRNLKTFEVDLATSERLAKKMPLDRVHFISESGFSTSADAAYAVKSGAKGILVGETLMKAADVGAALDQLRVPLASEKQ</sequence>
<evidence type="ECO:0000256" key="9">
    <source>
        <dbReference type="HAMAP-Rule" id="MF_00134"/>
    </source>
</evidence>
<dbReference type="STRING" id="889306.KP78_30390"/>
<dbReference type="InterPro" id="IPR013798">
    <property type="entry name" value="Indole-3-glycerol_P_synth_dom"/>
</dbReference>
<dbReference type="GO" id="GO:0004640">
    <property type="term" value="F:phosphoribosylanthranilate isomerase activity"/>
    <property type="evidence" value="ECO:0007669"/>
    <property type="project" value="TreeGrafter"/>
</dbReference>
<dbReference type="AlphaFoldDB" id="A0A0C2R5I4"/>
<dbReference type="InterPro" id="IPR013785">
    <property type="entry name" value="Aldolase_TIM"/>
</dbReference>
<dbReference type="Proteomes" id="UP000031938">
    <property type="component" value="Unassembled WGS sequence"/>
</dbReference>
<keyword evidence="8 9" id="KW-0456">Lyase</keyword>
<dbReference type="EMBL" id="JXRP01000018">
    <property type="protein sequence ID" value="KIL45495.1"/>
    <property type="molecule type" value="Genomic_DNA"/>
</dbReference>
<keyword evidence="7 9" id="KW-0057">Aromatic amino acid biosynthesis</keyword>
<comment type="pathway">
    <text evidence="2 9">Amino-acid biosynthesis; L-tryptophan biosynthesis; L-tryptophan from chorismate: step 4/5.</text>
</comment>
<dbReference type="InterPro" id="IPR045186">
    <property type="entry name" value="Indole-3-glycerol_P_synth"/>
</dbReference>
<evidence type="ECO:0000259" key="10">
    <source>
        <dbReference type="Pfam" id="PF00218"/>
    </source>
</evidence>
<evidence type="ECO:0000256" key="4">
    <source>
        <dbReference type="ARBA" id="ARBA00022605"/>
    </source>
</evidence>
<dbReference type="PANTHER" id="PTHR22854:SF2">
    <property type="entry name" value="INDOLE-3-GLYCEROL-PHOSPHATE SYNTHASE"/>
    <property type="match status" value="1"/>
</dbReference>
<comment type="catalytic activity">
    <reaction evidence="1 9">
        <text>1-(2-carboxyphenylamino)-1-deoxy-D-ribulose 5-phosphate + H(+) = (1S,2R)-1-C-(indol-3-yl)glycerol 3-phosphate + CO2 + H2O</text>
        <dbReference type="Rhea" id="RHEA:23476"/>
        <dbReference type="ChEBI" id="CHEBI:15377"/>
        <dbReference type="ChEBI" id="CHEBI:15378"/>
        <dbReference type="ChEBI" id="CHEBI:16526"/>
        <dbReference type="ChEBI" id="CHEBI:58613"/>
        <dbReference type="ChEBI" id="CHEBI:58866"/>
        <dbReference type="EC" id="4.1.1.48"/>
    </reaction>
</comment>